<evidence type="ECO:0000256" key="2">
    <source>
        <dbReference type="ARBA" id="ARBA00041558"/>
    </source>
</evidence>
<dbReference type="InterPro" id="IPR051150">
    <property type="entry name" value="SWT21/TCAB1_mRNA_Telomere"/>
</dbReference>
<evidence type="ECO:0000313" key="4">
    <source>
        <dbReference type="EMBL" id="OQR80035.1"/>
    </source>
</evidence>
<dbReference type="STRING" id="418985.A0A1V9Y2W0"/>
<accession>A0A1V9Y2W0</accession>
<dbReference type="InterPro" id="IPR036322">
    <property type="entry name" value="WD40_repeat_dom_sf"/>
</dbReference>
<evidence type="ECO:0000256" key="3">
    <source>
        <dbReference type="SAM" id="Coils"/>
    </source>
</evidence>
<sequence>MEFGVKKAEVEKSVANEEEEVLKLLINQRSNAKLDKVYESNKAQRSGNEVEVLSGNIMSKNDDTIGMTIYTPPAFDSVPSLIYEENFRTFTKGIKFANDGHSFAVCTDDNRIHVRKTVDLFYGRVIADAIRVHKVVTINEAQPIHDFAWHPNHEFCAFITTCNTQPLHLYCGQTGQFLCSYVARNHLDEHISAYSVKFNRTGDRVLAGFKKFIRIFDVECPGVWCEIATWKQYHAGIVSAIDTNGEHLMAVGTYCNTVALYDLRNKAMIHEPENGHQGGITQLRFSHDGNLLYSGARKDNVILCRDSRNFSKVLYEFPRKCTTNQRVYFDLPYEENYLATGNTDGTSFIWNLLNLNTLSGDGGKCRPNVVFAPHANIRLTRGSATNGLSFHPWAPVIATSSGGRGTAVWDEENERVVWESPYENLVKLWKFAQ</sequence>
<dbReference type="InterPro" id="IPR001680">
    <property type="entry name" value="WD40_rpt"/>
</dbReference>
<evidence type="ECO:0000256" key="1">
    <source>
        <dbReference type="ARBA" id="ARBA00038279"/>
    </source>
</evidence>
<dbReference type="SMART" id="SM00320">
    <property type="entry name" value="WD40"/>
    <property type="match status" value="6"/>
</dbReference>
<dbReference type="OrthoDB" id="239865at2759"/>
<dbReference type="SUPFAM" id="SSF50978">
    <property type="entry name" value="WD40 repeat-like"/>
    <property type="match status" value="1"/>
</dbReference>
<dbReference type="PANTHER" id="PTHR13211:SF0">
    <property type="entry name" value="TELOMERASE CAJAL BODY PROTEIN 1"/>
    <property type="match status" value="1"/>
</dbReference>
<dbReference type="InParanoid" id="A0A1V9Y2W0"/>
<reference evidence="4 5" key="1">
    <citation type="journal article" date="2017" name="Gigascience">
        <title>Draft genome of the honey bee ectoparasitic mite, Tropilaelaps mercedesae, is shaped by the parasitic life history.</title>
        <authorList>
            <person name="Dong X."/>
            <person name="Armstrong S.D."/>
            <person name="Xia D."/>
            <person name="Makepeace B.L."/>
            <person name="Darby A.C."/>
            <person name="Kadowaki T."/>
        </authorList>
    </citation>
    <scope>NUCLEOTIDE SEQUENCE [LARGE SCALE GENOMIC DNA]</scope>
    <source>
        <strain evidence="4">Wuxi-XJTLU</strain>
    </source>
</reference>
<dbReference type="Gene3D" id="2.130.10.10">
    <property type="entry name" value="YVTN repeat-like/Quinoprotein amine dehydrogenase"/>
    <property type="match status" value="2"/>
</dbReference>
<feature type="coiled-coil region" evidence="3">
    <location>
        <begin position="7"/>
        <end position="35"/>
    </location>
</feature>
<proteinExistence type="inferred from homology"/>
<dbReference type="Pfam" id="PF00400">
    <property type="entry name" value="WD40"/>
    <property type="match status" value="1"/>
</dbReference>
<comment type="caution">
    <text evidence="4">The sequence shown here is derived from an EMBL/GenBank/DDBJ whole genome shotgun (WGS) entry which is preliminary data.</text>
</comment>
<comment type="similarity">
    <text evidence="1">Belongs to the TCAB1 family.</text>
</comment>
<dbReference type="GO" id="GO:0015030">
    <property type="term" value="C:Cajal body"/>
    <property type="evidence" value="ECO:0007669"/>
    <property type="project" value="TreeGrafter"/>
</dbReference>
<dbReference type="EMBL" id="MNPL01000418">
    <property type="protein sequence ID" value="OQR80034.1"/>
    <property type="molecule type" value="Genomic_DNA"/>
</dbReference>
<dbReference type="EMBL" id="MNPL01000418">
    <property type="protein sequence ID" value="OQR80035.1"/>
    <property type="molecule type" value="Genomic_DNA"/>
</dbReference>
<name>A0A1V9Y2W0_9ACAR</name>
<organism evidence="4 5">
    <name type="scientific">Tropilaelaps mercedesae</name>
    <dbReference type="NCBI Taxonomy" id="418985"/>
    <lineage>
        <taxon>Eukaryota</taxon>
        <taxon>Metazoa</taxon>
        <taxon>Ecdysozoa</taxon>
        <taxon>Arthropoda</taxon>
        <taxon>Chelicerata</taxon>
        <taxon>Arachnida</taxon>
        <taxon>Acari</taxon>
        <taxon>Parasitiformes</taxon>
        <taxon>Mesostigmata</taxon>
        <taxon>Gamasina</taxon>
        <taxon>Dermanyssoidea</taxon>
        <taxon>Laelapidae</taxon>
        <taxon>Tropilaelaps</taxon>
    </lineage>
</organism>
<dbReference type="GO" id="GO:0003723">
    <property type="term" value="F:RNA binding"/>
    <property type="evidence" value="ECO:0007669"/>
    <property type="project" value="TreeGrafter"/>
</dbReference>
<dbReference type="GO" id="GO:0030576">
    <property type="term" value="P:Cajal body organization"/>
    <property type="evidence" value="ECO:0007669"/>
    <property type="project" value="TreeGrafter"/>
</dbReference>
<dbReference type="FunCoup" id="A0A1V9Y2W0">
    <property type="interactions" value="1418"/>
</dbReference>
<gene>
    <name evidence="4" type="ORF">BIW11_05335</name>
</gene>
<dbReference type="Proteomes" id="UP000192247">
    <property type="component" value="Unassembled WGS sequence"/>
</dbReference>
<evidence type="ECO:0000313" key="5">
    <source>
        <dbReference type="Proteomes" id="UP000192247"/>
    </source>
</evidence>
<dbReference type="InterPro" id="IPR015943">
    <property type="entry name" value="WD40/YVTN_repeat-like_dom_sf"/>
</dbReference>
<keyword evidence="5" id="KW-1185">Reference proteome</keyword>
<keyword evidence="3" id="KW-0175">Coiled coil</keyword>
<dbReference type="AlphaFoldDB" id="A0A1V9Y2W0"/>
<protein>
    <recommendedName>
        <fullName evidence="2">WD repeat-containing protein 79</fullName>
    </recommendedName>
</protein>
<dbReference type="PANTHER" id="PTHR13211">
    <property type="entry name" value="TELOMERASE CAJAL BODY PROTEIN 1"/>
    <property type="match status" value="1"/>
</dbReference>